<dbReference type="GO" id="GO:0031146">
    <property type="term" value="P:SCF-dependent proteasomal ubiquitin-dependent protein catabolic process"/>
    <property type="evidence" value="ECO:0007669"/>
    <property type="project" value="TreeGrafter"/>
</dbReference>
<feature type="compositionally biased region" description="Polar residues" evidence="1">
    <location>
        <begin position="32"/>
        <end position="56"/>
    </location>
</feature>
<evidence type="ECO:0000256" key="1">
    <source>
        <dbReference type="SAM" id="MobiDB-lite"/>
    </source>
</evidence>
<dbReference type="InterPro" id="IPR057207">
    <property type="entry name" value="FBXL15_LRR"/>
</dbReference>
<evidence type="ECO:0000313" key="3">
    <source>
        <dbReference type="EMBL" id="CAH9099938.1"/>
    </source>
</evidence>
<dbReference type="Pfam" id="PF25372">
    <property type="entry name" value="DUF7885"/>
    <property type="match status" value="1"/>
</dbReference>
<name>A0A9P0ZHP1_CUSEU</name>
<dbReference type="Gene3D" id="3.80.10.10">
    <property type="entry name" value="Ribonuclease Inhibitor"/>
    <property type="match status" value="2"/>
</dbReference>
<dbReference type="GO" id="GO:0019005">
    <property type="term" value="C:SCF ubiquitin ligase complex"/>
    <property type="evidence" value="ECO:0007669"/>
    <property type="project" value="TreeGrafter"/>
</dbReference>
<protein>
    <recommendedName>
        <fullName evidence="2">F-box/LRR-repeat protein 15-like leucin rich repeat domain-containing protein</fullName>
    </recommendedName>
</protein>
<reference evidence="3" key="1">
    <citation type="submission" date="2022-07" db="EMBL/GenBank/DDBJ databases">
        <authorList>
            <person name="Macas J."/>
            <person name="Novak P."/>
            <person name="Neumann P."/>
        </authorList>
    </citation>
    <scope>NUCLEOTIDE SEQUENCE</scope>
</reference>
<dbReference type="AlphaFoldDB" id="A0A9P0ZHP1"/>
<comment type="caution">
    <text evidence="3">The sequence shown here is derived from an EMBL/GenBank/DDBJ whole genome shotgun (WGS) entry which is preliminary data.</text>
</comment>
<dbReference type="SMART" id="SM00367">
    <property type="entry name" value="LRR_CC"/>
    <property type="match status" value="6"/>
</dbReference>
<feature type="compositionally biased region" description="Basic residues" evidence="1">
    <location>
        <begin position="57"/>
        <end position="67"/>
    </location>
</feature>
<organism evidence="3 4">
    <name type="scientific">Cuscuta europaea</name>
    <name type="common">European dodder</name>
    <dbReference type="NCBI Taxonomy" id="41803"/>
    <lineage>
        <taxon>Eukaryota</taxon>
        <taxon>Viridiplantae</taxon>
        <taxon>Streptophyta</taxon>
        <taxon>Embryophyta</taxon>
        <taxon>Tracheophyta</taxon>
        <taxon>Spermatophyta</taxon>
        <taxon>Magnoliopsida</taxon>
        <taxon>eudicotyledons</taxon>
        <taxon>Gunneridae</taxon>
        <taxon>Pentapetalae</taxon>
        <taxon>asterids</taxon>
        <taxon>lamiids</taxon>
        <taxon>Solanales</taxon>
        <taxon>Convolvulaceae</taxon>
        <taxon>Cuscuteae</taxon>
        <taxon>Cuscuta</taxon>
        <taxon>Cuscuta subgen. Cuscuta</taxon>
    </lineage>
</organism>
<dbReference type="InterPro" id="IPR006553">
    <property type="entry name" value="Leu-rich_rpt_Cys-con_subtyp"/>
</dbReference>
<dbReference type="OrthoDB" id="10257471at2759"/>
<proteinExistence type="predicted"/>
<feature type="domain" description="F-box/LRR-repeat protein 15-like leucin rich repeat" evidence="2">
    <location>
        <begin position="514"/>
        <end position="681"/>
    </location>
</feature>
<dbReference type="InterPro" id="IPR032675">
    <property type="entry name" value="LRR_dom_sf"/>
</dbReference>
<dbReference type="EMBL" id="CAMAPE010000038">
    <property type="protein sequence ID" value="CAH9099938.1"/>
    <property type="molecule type" value="Genomic_DNA"/>
</dbReference>
<feature type="region of interest" description="Disordered" evidence="1">
    <location>
        <begin position="226"/>
        <end position="274"/>
    </location>
</feature>
<dbReference type="Proteomes" id="UP001152484">
    <property type="component" value="Unassembled WGS sequence"/>
</dbReference>
<evidence type="ECO:0000313" key="4">
    <source>
        <dbReference type="Proteomes" id="UP001152484"/>
    </source>
</evidence>
<dbReference type="PANTHER" id="PTHR13318">
    <property type="entry name" value="PARTNER OF PAIRED, ISOFORM B-RELATED"/>
    <property type="match status" value="1"/>
</dbReference>
<sequence>MTVLRSREVGSTSTPRSTVLPKKRKNDAPELSTPTKSCDTQSVVHVDTTPHSGSSSSRKRLAPTSAVRRRSLRLAAKSGICGIGEDAEHLIQGSNVSVDIIPATNGCELGSFVSGDSVEKEEAQTQGDTQKKCLGSSSRKPAVKRAIKVETLSVSGGVDDCDYKLYSGQESEGVPNSEGSVAAVLTNSVLDVNSGGNESIKSEMLIIEKKGKGKIDERPCVMHSSSAQFEVDSSNNESNDVANLSKRLSREEKGKGIMVDTDLSKDSGSELETSNTVKLEATQHEVQVRESAVNVADTNWGYRKQQFKDIARQNASRFALFHSPEEENPAIDGAARESQPLEELEEDWPGPFSTAMKIIRDRETSKSVHEQKGSAPKSMAASIVWTPKRKPQTNGRGKVAPSLQDLCTSILVKNADGITSLDCIPDVIRHKLCHILCDSRKMNNHFLGLLTCGSPTEIRLRDCSWLTEEDFIKSFEECITSNLTVLQLDQCGRCLPDYALLATLARLPNSLPALTNISLKGGCRLSDSGLRALVSAAPSLRSINLGQCSLLSSDGINCLSDSLGSVLKELYLDDCQAISALVLPSLLKLEHLEVLSVAGVNTVCDEFVVEFVSRRGQNMRELILKDCITLTDRSVKAVAEFCHRLSAIDLSNLSKLTDYSVGYLANSCKAVTKLIFCRNAFSDEAIAAYLETRGNSLKELSLNSVRKVSCNTAMALAKCCRNLQSLDVSWCRTLTDEALGLIADSCLSLEVLKLFGCTQVTNVFLDGHSNPQVQIIGLKLTPVLEYLKSPDSLQGPLLYSSA</sequence>
<feature type="region of interest" description="Disordered" evidence="1">
    <location>
        <begin position="118"/>
        <end position="137"/>
    </location>
</feature>
<accession>A0A9P0ZHP1</accession>
<feature type="compositionally biased region" description="Polar residues" evidence="1">
    <location>
        <begin position="226"/>
        <end position="242"/>
    </location>
</feature>
<gene>
    <name evidence="3" type="ORF">CEURO_LOCUS14695</name>
</gene>
<evidence type="ECO:0000259" key="2">
    <source>
        <dbReference type="Pfam" id="PF25372"/>
    </source>
</evidence>
<dbReference type="PANTHER" id="PTHR13318:SF101">
    <property type="entry name" value="F-BOX_LRR PROTEIN"/>
    <property type="match status" value="1"/>
</dbReference>
<feature type="region of interest" description="Disordered" evidence="1">
    <location>
        <begin position="1"/>
        <end position="67"/>
    </location>
</feature>
<keyword evidence="4" id="KW-1185">Reference proteome</keyword>
<dbReference type="SUPFAM" id="SSF52047">
    <property type="entry name" value="RNI-like"/>
    <property type="match status" value="1"/>
</dbReference>